<evidence type="ECO:0000256" key="4">
    <source>
        <dbReference type="ARBA" id="ARBA00022833"/>
    </source>
</evidence>
<dbReference type="PANTHER" id="PTHR37418:SF2">
    <property type="entry name" value="3-KETO-5-AMINOHEXANOATE CLEAVAGE ENZYME"/>
    <property type="match status" value="1"/>
</dbReference>
<sequence>MRQFDKTIISCAVTGAIHTPTMSPHLPITAEEIAEEAIAAAEAGASIVHLHVRDEETGEPITDLELFREVAERVAAGCDAVVQPTTGGAPTMAPEERIRVVPELEPEMASCNMGSINFGLYQLVEKYDEFEYDWEADYLSGTRDLIFRNTFEDLETILPVFDDHGTMPELEVYDVGHLYNAKHLLDRGLLSTPLHIQFVMGIHGGIGASAKNLTHLVDVADDLFGDDFSFSVIGAGRNEFPLGTQGVSMGGNARVGLEDNLYLERGRLAESNAELVEKMVRLTQEVTGRDVATPAETREFLGLKGQDATNF</sequence>
<dbReference type="Gene3D" id="3.20.20.70">
    <property type="entry name" value="Aldolase class I"/>
    <property type="match status" value="1"/>
</dbReference>
<keyword evidence="3" id="KW-0479">Metal-binding</keyword>
<evidence type="ECO:0000256" key="1">
    <source>
        <dbReference type="ARBA" id="ARBA00001947"/>
    </source>
</evidence>
<dbReference type="Pfam" id="PF05853">
    <property type="entry name" value="BKACE"/>
    <property type="match status" value="1"/>
</dbReference>
<keyword evidence="2" id="KW-0808">Transferase</keyword>
<dbReference type="GO" id="GO:0043720">
    <property type="term" value="F:3-keto-5-aminohexanoate cleavage activity"/>
    <property type="evidence" value="ECO:0007669"/>
    <property type="project" value="InterPro"/>
</dbReference>
<dbReference type="GeneID" id="37287556"/>
<accession>A0A345EDU5</accession>
<evidence type="ECO:0000313" key="5">
    <source>
        <dbReference type="EMBL" id="AXG10367.1"/>
    </source>
</evidence>
<dbReference type="InterPro" id="IPR008567">
    <property type="entry name" value="BKACE"/>
</dbReference>
<dbReference type="RefSeq" id="WP_114605930.1">
    <property type="nucleotide sequence ID" value="NZ_CP031148.1"/>
</dbReference>
<gene>
    <name evidence="5" type="ORF">DU484_11220</name>
</gene>
<evidence type="ECO:0000256" key="2">
    <source>
        <dbReference type="ARBA" id="ARBA00022679"/>
    </source>
</evidence>
<comment type="cofactor">
    <cofactor evidence="1">
        <name>Zn(2+)</name>
        <dbReference type="ChEBI" id="CHEBI:29105"/>
    </cofactor>
</comment>
<dbReference type="KEGG" id="haq:DU484_11220"/>
<name>A0A345EDU5_9EURY</name>
<dbReference type="Proteomes" id="UP000252985">
    <property type="component" value="Chromosome"/>
</dbReference>
<dbReference type="PANTHER" id="PTHR37418">
    <property type="entry name" value="3-KETO-5-AMINOHEXANOATE CLEAVAGE ENZYME-RELATED"/>
    <property type="match status" value="1"/>
</dbReference>
<dbReference type="GO" id="GO:0046872">
    <property type="term" value="F:metal ion binding"/>
    <property type="evidence" value="ECO:0007669"/>
    <property type="project" value="UniProtKB-KW"/>
</dbReference>
<protein>
    <submittedName>
        <fullName evidence="5">3-keto-5-aminohexanoate cleavage protein</fullName>
    </submittedName>
</protein>
<keyword evidence="4" id="KW-0862">Zinc</keyword>
<dbReference type="InterPro" id="IPR013785">
    <property type="entry name" value="Aldolase_TIM"/>
</dbReference>
<evidence type="ECO:0000256" key="3">
    <source>
        <dbReference type="ARBA" id="ARBA00022723"/>
    </source>
</evidence>
<dbReference type="AlphaFoldDB" id="A0A345EDU5"/>
<evidence type="ECO:0000313" key="6">
    <source>
        <dbReference type="Proteomes" id="UP000252985"/>
    </source>
</evidence>
<proteinExistence type="predicted"/>
<reference evidence="5 6" key="1">
    <citation type="submission" date="2018-07" db="EMBL/GenBank/DDBJ databases">
        <title>Genome sequences of Haloplanus sp. CBA1112.</title>
        <authorList>
            <person name="Kim Y.B."/>
            <person name="Roh S.W."/>
        </authorList>
    </citation>
    <scope>NUCLEOTIDE SEQUENCE [LARGE SCALE GENOMIC DNA]</scope>
    <source>
        <strain evidence="5 6">CBA1112</strain>
    </source>
</reference>
<organism evidence="5 6">
    <name type="scientific">Haloplanus rubicundus</name>
    <dbReference type="NCBI Taxonomy" id="1547898"/>
    <lineage>
        <taxon>Archaea</taxon>
        <taxon>Methanobacteriati</taxon>
        <taxon>Methanobacteriota</taxon>
        <taxon>Stenosarchaea group</taxon>
        <taxon>Halobacteria</taxon>
        <taxon>Halobacteriales</taxon>
        <taxon>Haloferacaceae</taxon>
        <taxon>Haloplanus</taxon>
    </lineage>
</organism>
<dbReference type="EMBL" id="CP031148">
    <property type="protein sequence ID" value="AXG10367.1"/>
    <property type="molecule type" value="Genomic_DNA"/>
</dbReference>